<feature type="transmembrane region" description="Helical" evidence="6">
    <location>
        <begin position="722"/>
        <end position="747"/>
    </location>
</feature>
<reference evidence="8" key="1">
    <citation type="submission" date="2021-01" db="EMBL/GenBank/DDBJ databases">
        <title>Fulvivirga kasyanovii gen. nov., sp nov., a novel member of the phylum Bacteroidetes isolated from seawater in a mussel farm.</title>
        <authorList>
            <person name="Zhao L.-H."/>
            <person name="Wang Z.-J."/>
        </authorList>
    </citation>
    <scope>NUCLEOTIDE SEQUENCE</scope>
    <source>
        <strain evidence="8">2943</strain>
    </source>
</reference>
<feature type="transmembrane region" description="Helical" evidence="6">
    <location>
        <begin position="302"/>
        <end position="325"/>
    </location>
</feature>
<feature type="transmembrane region" description="Helical" evidence="6">
    <location>
        <begin position="331"/>
        <end position="357"/>
    </location>
</feature>
<dbReference type="Proteomes" id="UP000659388">
    <property type="component" value="Unassembled WGS sequence"/>
</dbReference>
<evidence type="ECO:0000256" key="3">
    <source>
        <dbReference type="ARBA" id="ARBA00022692"/>
    </source>
</evidence>
<evidence type="ECO:0000313" key="8">
    <source>
        <dbReference type="EMBL" id="MBL3655755.1"/>
    </source>
</evidence>
<evidence type="ECO:0000256" key="1">
    <source>
        <dbReference type="ARBA" id="ARBA00004651"/>
    </source>
</evidence>
<keyword evidence="5 6" id="KW-0472">Membrane</keyword>
<sequence length="750" mass="84216">MRNKYLYLVFILITGLTCIFGYHLKDLKFNYVFESFFPTDDPDLEYYQKFEEIFGNDNDYLLVGLSHHPSIFDSSFLNKVNELTVKLEQNDKIEKVSSITNFYQPVISKAGVFKIPILHIKDPSRLNTDSVRIFQNTDLKEALINDKATATIILIQHQAITEKDEADQLVTSTEDLIDELDLYDYHLAGKIYAQGIFINTIQKELSIFLSASVILVILFLTITFRSWWAVIIPLLVVFLSTIWILGIMGMTDKPLDILMVLLPTIMFVVAMSDVVHIITKYIEQLRLGNTKIQAIKITVKEVGIATFLTSLTTGIGFITLLTASIQPIKEFGVYTATGVFIAYIISFTLLPACLILVPKPKISTLGYVKERWISWLSKGFRVVLRKKKQIVLINVVLIMVSLIGISQIKINTYLIEDLPTDDPLKQDFTFFDKNFGGSRPFELTATVLAPGKNVLSPEIINEIDNVEKYLKEEFYAGNIVSPSTLVKATNQAINGGVSQEYRLPNNTKNWEKVQPFLKRLRTNESYTRLIGKDEKIGRISMRVGDIGSDISLKRTELLKQFILHNTDTSLVNFTVTGTSNLIDKNNEYLAENMFYGLSIAFLAVALIAGILFKSFKMVLITLIPNIVPLFLVAGIMGFFGITLKLSTSIIFTIAFGIAVDDTIHFTSKLKIELAKGKSILYALKRTYLSTGKAIIITSIILSAGFLILVLSSFGGTFYTGLLISLTLIFALVIDLTLLPALIILTYINKN</sequence>
<evidence type="ECO:0000256" key="2">
    <source>
        <dbReference type="ARBA" id="ARBA00022475"/>
    </source>
</evidence>
<gene>
    <name evidence="8" type="ORF">JL102_06420</name>
</gene>
<evidence type="ECO:0000259" key="7">
    <source>
        <dbReference type="PROSITE" id="PS50156"/>
    </source>
</evidence>
<accession>A0A937F7I3</accession>
<feature type="transmembrane region" description="Helical" evidence="6">
    <location>
        <begin position="5"/>
        <end position="24"/>
    </location>
</feature>
<keyword evidence="3 6" id="KW-0812">Transmembrane</keyword>
<feature type="transmembrane region" description="Helical" evidence="6">
    <location>
        <begin position="205"/>
        <end position="224"/>
    </location>
</feature>
<dbReference type="SUPFAM" id="SSF82866">
    <property type="entry name" value="Multidrug efflux transporter AcrB transmembrane domain"/>
    <property type="match status" value="2"/>
</dbReference>
<keyword evidence="2" id="KW-1003">Cell membrane</keyword>
<dbReference type="InterPro" id="IPR050545">
    <property type="entry name" value="Mycobact_MmpL"/>
</dbReference>
<comment type="caution">
    <text evidence="8">The sequence shown here is derived from an EMBL/GenBank/DDBJ whole genome shotgun (WGS) entry which is preliminary data.</text>
</comment>
<name>A0A937F7I3_9BACT</name>
<feature type="transmembrane region" description="Helical" evidence="6">
    <location>
        <begin position="647"/>
        <end position="666"/>
    </location>
</feature>
<organism evidence="8 9">
    <name type="scientific">Fulvivirga sediminis</name>
    <dbReference type="NCBI Taxonomy" id="2803949"/>
    <lineage>
        <taxon>Bacteria</taxon>
        <taxon>Pseudomonadati</taxon>
        <taxon>Bacteroidota</taxon>
        <taxon>Cytophagia</taxon>
        <taxon>Cytophagales</taxon>
        <taxon>Fulvivirgaceae</taxon>
        <taxon>Fulvivirga</taxon>
    </lineage>
</organism>
<comment type="subcellular location">
    <subcellularLocation>
        <location evidence="1">Cell membrane</location>
        <topology evidence="1">Multi-pass membrane protein</topology>
    </subcellularLocation>
</comment>
<dbReference type="Pfam" id="PF03176">
    <property type="entry name" value="MMPL"/>
    <property type="match status" value="2"/>
</dbReference>
<dbReference type="EMBL" id="JAESIY010000003">
    <property type="protein sequence ID" value="MBL3655755.1"/>
    <property type="molecule type" value="Genomic_DNA"/>
</dbReference>
<dbReference type="PANTHER" id="PTHR33406">
    <property type="entry name" value="MEMBRANE PROTEIN MJ1562-RELATED"/>
    <property type="match status" value="1"/>
</dbReference>
<dbReference type="RefSeq" id="WP_202243439.1">
    <property type="nucleotide sequence ID" value="NZ_JAESIY010000003.1"/>
</dbReference>
<dbReference type="InterPro" id="IPR000731">
    <property type="entry name" value="SSD"/>
</dbReference>
<dbReference type="Gene3D" id="1.20.1640.10">
    <property type="entry name" value="Multidrug efflux transporter AcrB transmembrane domain"/>
    <property type="match status" value="2"/>
</dbReference>
<dbReference type="PROSITE" id="PS50156">
    <property type="entry name" value="SSD"/>
    <property type="match status" value="2"/>
</dbReference>
<dbReference type="InterPro" id="IPR004869">
    <property type="entry name" value="MMPL_dom"/>
</dbReference>
<evidence type="ECO:0000313" key="9">
    <source>
        <dbReference type="Proteomes" id="UP000659388"/>
    </source>
</evidence>
<feature type="transmembrane region" description="Helical" evidence="6">
    <location>
        <begin position="593"/>
        <end position="612"/>
    </location>
</feature>
<dbReference type="GO" id="GO:0005886">
    <property type="term" value="C:plasma membrane"/>
    <property type="evidence" value="ECO:0007669"/>
    <property type="project" value="UniProtKB-SubCell"/>
</dbReference>
<evidence type="ECO:0000256" key="5">
    <source>
        <dbReference type="ARBA" id="ARBA00023136"/>
    </source>
</evidence>
<protein>
    <submittedName>
        <fullName evidence="8">RND family transporter</fullName>
    </submittedName>
</protein>
<feature type="domain" description="SSD" evidence="7">
    <location>
        <begin position="617"/>
        <end position="744"/>
    </location>
</feature>
<feature type="domain" description="SSD" evidence="7">
    <location>
        <begin position="229"/>
        <end position="356"/>
    </location>
</feature>
<feature type="transmembrane region" description="Helical" evidence="6">
    <location>
        <begin position="619"/>
        <end position="641"/>
    </location>
</feature>
<feature type="transmembrane region" description="Helical" evidence="6">
    <location>
        <begin position="231"/>
        <end position="251"/>
    </location>
</feature>
<dbReference type="PANTHER" id="PTHR33406:SF12">
    <property type="entry name" value="BLR2997 PROTEIN"/>
    <property type="match status" value="1"/>
</dbReference>
<evidence type="ECO:0000256" key="6">
    <source>
        <dbReference type="SAM" id="Phobius"/>
    </source>
</evidence>
<keyword evidence="4 6" id="KW-1133">Transmembrane helix</keyword>
<dbReference type="AlphaFoldDB" id="A0A937F7I3"/>
<keyword evidence="9" id="KW-1185">Reference proteome</keyword>
<proteinExistence type="predicted"/>
<feature type="transmembrane region" description="Helical" evidence="6">
    <location>
        <begin position="687"/>
        <end position="710"/>
    </location>
</feature>
<feature type="transmembrane region" description="Helical" evidence="6">
    <location>
        <begin position="390"/>
        <end position="408"/>
    </location>
</feature>
<feature type="transmembrane region" description="Helical" evidence="6">
    <location>
        <begin position="257"/>
        <end position="282"/>
    </location>
</feature>
<evidence type="ECO:0000256" key="4">
    <source>
        <dbReference type="ARBA" id="ARBA00022989"/>
    </source>
</evidence>